<sequence>MKLFLSNLEGKLGSFGKQNLMRSGMVTGILVGLLVVGASVAYFESGKGHLHKLEEHLSTPEEQEASPPRPGGQDPVVLSRSPVPGGLFPEFLSATLLPGRGMDVLQISAYLPEKGEVNLLAATDVAGAVHAMTGVDEDYAGAANLTDGGTFLLPWAGRLAGLTSMDGKSATVNLRNQVFSLPANTVESAVPVAYGGMLLNVPSNNAGVNTMPDGGSVTATYATDNFGGRWPSKTETKVSALLSSRWIELTVDVKNVGDSVVPVGIGWSPRFLIPSGDRKKATLRIPADVRSDIRDSTSGMPNGELKPVTGTKYDFNTRNGAELGTLDLNDTFLHLKAPLDMHPMIELRDPAARFGLRITALTPTIKAVHVFSPANSDYVSISPQMNYDDPFGRWPAHEDTGMAEVAPGQSVEWKIRLELFPIAAASSPKI</sequence>
<keyword evidence="2" id="KW-0812">Transmembrane</keyword>
<dbReference type="GO" id="GO:0005975">
    <property type="term" value="P:carbohydrate metabolic process"/>
    <property type="evidence" value="ECO:0007669"/>
    <property type="project" value="InterPro"/>
</dbReference>
<dbReference type="RefSeq" id="WP_128913152.1">
    <property type="nucleotide sequence ID" value="NZ_RDSM01000002.1"/>
</dbReference>
<keyword evidence="2" id="KW-1133">Transmembrane helix</keyword>
<name>A0A4Q0SXE2_9BACT</name>
<gene>
    <name evidence="3" type="ORF">GRAN_2364</name>
</gene>
<evidence type="ECO:0000313" key="3">
    <source>
        <dbReference type="EMBL" id="RXH55507.1"/>
    </source>
</evidence>
<feature type="region of interest" description="Disordered" evidence="1">
    <location>
        <begin position="56"/>
        <end position="79"/>
    </location>
</feature>
<dbReference type="AlphaFoldDB" id="A0A4Q0SXE2"/>
<dbReference type="InterPro" id="IPR014718">
    <property type="entry name" value="GH-type_carb-bd"/>
</dbReference>
<dbReference type="InterPro" id="IPR008183">
    <property type="entry name" value="Aldose_1/G6P_1-epimerase"/>
</dbReference>
<reference evidence="3 4" key="1">
    <citation type="submission" date="2018-11" db="EMBL/GenBank/DDBJ databases">
        <authorList>
            <person name="Mardanov A.V."/>
            <person name="Ravin N.V."/>
            <person name="Dedysh S.N."/>
        </authorList>
    </citation>
    <scope>NUCLEOTIDE SEQUENCE [LARGE SCALE GENOMIC DNA]</scope>
    <source>
        <strain evidence="3 4">AF10</strain>
    </source>
</reference>
<evidence type="ECO:0000256" key="1">
    <source>
        <dbReference type="SAM" id="MobiDB-lite"/>
    </source>
</evidence>
<keyword evidence="4" id="KW-1185">Reference proteome</keyword>
<dbReference type="GO" id="GO:0016853">
    <property type="term" value="F:isomerase activity"/>
    <property type="evidence" value="ECO:0007669"/>
    <property type="project" value="InterPro"/>
</dbReference>
<keyword evidence="2" id="KW-0472">Membrane</keyword>
<evidence type="ECO:0000313" key="4">
    <source>
        <dbReference type="Proteomes" id="UP000289437"/>
    </source>
</evidence>
<dbReference type="EMBL" id="RDSM01000002">
    <property type="protein sequence ID" value="RXH55507.1"/>
    <property type="molecule type" value="Genomic_DNA"/>
</dbReference>
<dbReference type="Proteomes" id="UP000289437">
    <property type="component" value="Unassembled WGS sequence"/>
</dbReference>
<dbReference type="GO" id="GO:0030246">
    <property type="term" value="F:carbohydrate binding"/>
    <property type="evidence" value="ECO:0007669"/>
    <property type="project" value="InterPro"/>
</dbReference>
<organism evidence="3 4">
    <name type="scientific">Granulicella sibirica</name>
    <dbReference type="NCBI Taxonomy" id="2479048"/>
    <lineage>
        <taxon>Bacteria</taxon>
        <taxon>Pseudomonadati</taxon>
        <taxon>Acidobacteriota</taxon>
        <taxon>Terriglobia</taxon>
        <taxon>Terriglobales</taxon>
        <taxon>Acidobacteriaceae</taxon>
        <taxon>Granulicella</taxon>
    </lineage>
</organism>
<dbReference type="SUPFAM" id="SSF74650">
    <property type="entry name" value="Galactose mutarotase-like"/>
    <property type="match status" value="1"/>
</dbReference>
<comment type="caution">
    <text evidence="3">The sequence shown here is derived from an EMBL/GenBank/DDBJ whole genome shotgun (WGS) entry which is preliminary data.</text>
</comment>
<dbReference type="Gene3D" id="2.70.98.10">
    <property type="match status" value="1"/>
</dbReference>
<dbReference type="OrthoDB" id="9795355at2"/>
<evidence type="ECO:0000256" key="2">
    <source>
        <dbReference type="SAM" id="Phobius"/>
    </source>
</evidence>
<accession>A0A4Q0SXE2</accession>
<feature type="transmembrane region" description="Helical" evidence="2">
    <location>
        <begin position="20"/>
        <end position="43"/>
    </location>
</feature>
<proteinExistence type="predicted"/>
<reference evidence="4" key="2">
    <citation type="submission" date="2019-02" db="EMBL/GenBank/DDBJ databases">
        <title>Granulicella sibirica sp. nov., a psychrotolerant acidobacterium isolated from an organic soil layer in forested tundra, West Siberia.</title>
        <authorList>
            <person name="Oshkin I.Y."/>
            <person name="Kulichevskaya I.S."/>
            <person name="Rijpstra W.I.C."/>
            <person name="Sinninghe Damste J.S."/>
            <person name="Rakitin A.L."/>
            <person name="Ravin N.V."/>
            <person name="Dedysh S.N."/>
        </authorList>
    </citation>
    <scope>NUCLEOTIDE SEQUENCE [LARGE SCALE GENOMIC DNA]</scope>
    <source>
        <strain evidence="4">AF10</strain>
    </source>
</reference>
<dbReference type="InterPro" id="IPR011013">
    <property type="entry name" value="Gal_mutarotase_sf_dom"/>
</dbReference>
<protein>
    <submittedName>
        <fullName evidence="3">Uncharacterized protein</fullName>
    </submittedName>
</protein>
<dbReference type="Pfam" id="PF01263">
    <property type="entry name" value="Aldose_epim"/>
    <property type="match status" value="1"/>
</dbReference>